<dbReference type="RefSeq" id="WP_092688666.1">
    <property type="nucleotide sequence ID" value="NZ_FNPK01000005.1"/>
</dbReference>
<protein>
    <submittedName>
        <fullName evidence="1">Ferredoxin</fullName>
    </submittedName>
</protein>
<dbReference type="AlphaFoldDB" id="A0A1H3HZA9"/>
<gene>
    <name evidence="1" type="ORF">SAMN05421643_105124</name>
</gene>
<organism evidence="1 2">
    <name type="scientific">Acinetobacter kyonggiensis</name>
    <dbReference type="NCBI Taxonomy" id="595670"/>
    <lineage>
        <taxon>Bacteria</taxon>
        <taxon>Pseudomonadati</taxon>
        <taxon>Pseudomonadota</taxon>
        <taxon>Gammaproteobacteria</taxon>
        <taxon>Moraxellales</taxon>
        <taxon>Moraxellaceae</taxon>
        <taxon>Acinetobacter</taxon>
    </lineage>
</organism>
<name>A0A1H3HZA9_9GAMM</name>
<proteinExistence type="predicted"/>
<accession>A0A1H3HZA9</accession>
<dbReference type="Proteomes" id="UP000199035">
    <property type="component" value="Unassembled WGS sequence"/>
</dbReference>
<dbReference type="Pfam" id="PF13459">
    <property type="entry name" value="Fer4_15"/>
    <property type="match status" value="1"/>
</dbReference>
<evidence type="ECO:0000313" key="2">
    <source>
        <dbReference type="Proteomes" id="UP000199035"/>
    </source>
</evidence>
<dbReference type="SUPFAM" id="SSF54862">
    <property type="entry name" value="4Fe-4S ferredoxins"/>
    <property type="match status" value="1"/>
</dbReference>
<reference evidence="2" key="1">
    <citation type="submission" date="2016-10" db="EMBL/GenBank/DDBJ databases">
        <authorList>
            <person name="Varghese N."/>
            <person name="Submissions S."/>
        </authorList>
    </citation>
    <scope>NUCLEOTIDE SEQUENCE [LARGE SCALE GENOMIC DNA]</scope>
    <source>
        <strain evidence="2">ANC 5109</strain>
    </source>
</reference>
<dbReference type="STRING" id="595670.SAMN05421643_105124"/>
<evidence type="ECO:0000313" key="1">
    <source>
        <dbReference type="EMBL" id="SDY20791.1"/>
    </source>
</evidence>
<sequence>MSNQKIEIILDAHQCQGYGMCLMSEDIFEIPQGSQVANLKMHFVDIDREDEVKELAGSCPAQAISFRILESA</sequence>
<keyword evidence="2" id="KW-1185">Reference proteome</keyword>
<dbReference type="EMBL" id="FNPK01000005">
    <property type="protein sequence ID" value="SDY20791.1"/>
    <property type="molecule type" value="Genomic_DNA"/>
</dbReference>
<dbReference type="Gene3D" id="3.30.70.20">
    <property type="match status" value="1"/>
</dbReference>